<dbReference type="Proteomes" id="UP001381693">
    <property type="component" value="Unassembled WGS sequence"/>
</dbReference>
<name>A0AAN8WBH9_HALRR</name>
<reference evidence="2 3" key="1">
    <citation type="submission" date="2023-11" db="EMBL/GenBank/DDBJ databases">
        <title>Halocaridina rubra genome assembly.</title>
        <authorList>
            <person name="Smith C."/>
        </authorList>
    </citation>
    <scope>NUCLEOTIDE SEQUENCE [LARGE SCALE GENOMIC DNA]</scope>
    <source>
        <strain evidence="2">EP-1</strain>
        <tissue evidence="2">Whole</tissue>
    </source>
</reference>
<dbReference type="AlphaFoldDB" id="A0AAN8WBH9"/>
<proteinExistence type="predicted"/>
<gene>
    <name evidence="2" type="ORF">SK128_016784</name>
</gene>
<accession>A0AAN8WBH9</accession>
<protein>
    <submittedName>
        <fullName evidence="2">Uncharacterized protein</fullName>
    </submittedName>
</protein>
<dbReference type="EMBL" id="JAXCGZ010022724">
    <property type="protein sequence ID" value="KAK7026012.1"/>
    <property type="molecule type" value="Genomic_DNA"/>
</dbReference>
<feature type="non-terminal residue" evidence="2">
    <location>
        <position position="70"/>
    </location>
</feature>
<comment type="caution">
    <text evidence="2">The sequence shown here is derived from an EMBL/GenBank/DDBJ whole genome shotgun (WGS) entry which is preliminary data.</text>
</comment>
<keyword evidence="3" id="KW-1185">Reference proteome</keyword>
<feature type="region of interest" description="Disordered" evidence="1">
    <location>
        <begin position="1"/>
        <end position="70"/>
    </location>
</feature>
<evidence type="ECO:0000313" key="2">
    <source>
        <dbReference type="EMBL" id="KAK7026012.1"/>
    </source>
</evidence>
<feature type="compositionally biased region" description="Low complexity" evidence="1">
    <location>
        <begin position="24"/>
        <end position="53"/>
    </location>
</feature>
<evidence type="ECO:0000313" key="3">
    <source>
        <dbReference type="Proteomes" id="UP001381693"/>
    </source>
</evidence>
<evidence type="ECO:0000256" key="1">
    <source>
        <dbReference type="SAM" id="MobiDB-lite"/>
    </source>
</evidence>
<organism evidence="2 3">
    <name type="scientific">Halocaridina rubra</name>
    <name type="common">Hawaiian red shrimp</name>
    <dbReference type="NCBI Taxonomy" id="373956"/>
    <lineage>
        <taxon>Eukaryota</taxon>
        <taxon>Metazoa</taxon>
        <taxon>Ecdysozoa</taxon>
        <taxon>Arthropoda</taxon>
        <taxon>Crustacea</taxon>
        <taxon>Multicrustacea</taxon>
        <taxon>Malacostraca</taxon>
        <taxon>Eumalacostraca</taxon>
        <taxon>Eucarida</taxon>
        <taxon>Decapoda</taxon>
        <taxon>Pleocyemata</taxon>
        <taxon>Caridea</taxon>
        <taxon>Atyoidea</taxon>
        <taxon>Atyidae</taxon>
        <taxon>Halocaridina</taxon>
    </lineage>
</organism>
<sequence length="70" mass="7079">MDTEPVPQAPSGSLNERGIVAGHTPSATNPSPSSMSSPPSTSSSVNTSPSNDSGVAGVEKRRGRTGWPET</sequence>